<name>A0ABQ6VRQ2_9PROT</name>
<dbReference type="Proteomes" id="UP000427842">
    <property type="component" value="Unassembled WGS sequence"/>
</dbReference>
<accession>A0ABQ6VRQ2</accession>
<keyword evidence="1" id="KW-0812">Transmembrane</keyword>
<organism evidence="2 3">
    <name type="scientific">Komagataeibacter medellinensis</name>
    <dbReference type="NCBI Taxonomy" id="1177712"/>
    <lineage>
        <taxon>Bacteria</taxon>
        <taxon>Pseudomonadati</taxon>
        <taxon>Pseudomonadota</taxon>
        <taxon>Alphaproteobacteria</taxon>
        <taxon>Acetobacterales</taxon>
        <taxon>Acetobacteraceae</taxon>
        <taxon>Komagataeibacter</taxon>
    </lineage>
</organism>
<sequence>MVVTMLFATVLFVVFVTVFVATLFTVLTTLAVVLTMVVTMLSMVFAVIVFSVGDNRQGQTKGSSKQKCFFHVNHFLLIN</sequence>
<gene>
    <name evidence="2" type="ORF">D3W54_15270</name>
</gene>
<proteinExistence type="predicted"/>
<reference evidence="2 3" key="1">
    <citation type="submission" date="2018-09" db="EMBL/GenBank/DDBJ databases">
        <title>Genome sequence and characterization of the bcs clusters for the production of nanocellulose from the low pH resistant strain Komagataeibacter medellinensis ID13488.</title>
        <authorList>
            <person name="Hernandez-Arriaga A.M."/>
            <person name="Del Cerro C."/>
            <person name="Urbina L."/>
            <person name="Eceiza A."/>
            <person name="Retegi A."/>
            <person name="Prieto M.A."/>
        </authorList>
    </citation>
    <scope>NUCLEOTIDE SEQUENCE [LARGE SCALE GENOMIC DNA]</scope>
    <source>
        <strain evidence="2 3">ID13488</strain>
    </source>
</reference>
<keyword evidence="3" id="KW-1185">Reference proteome</keyword>
<dbReference type="EMBL" id="QYAZ01000002">
    <property type="protein sequence ID" value="KAB8122536.1"/>
    <property type="molecule type" value="Genomic_DNA"/>
</dbReference>
<evidence type="ECO:0000313" key="2">
    <source>
        <dbReference type="EMBL" id="KAB8122536.1"/>
    </source>
</evidence>
<comment type="caution">
    <text evidence="2">The sequence shown here is derived from an EMBL/GenBank/DDBJ whole genome shotgun (WGS) entry which is preliminary data.</text>
</comment>
<evidence type="ECO:0000313" key="3">
    <source>
        <dbReference type="Proteomes" id="UP000427842"/>
    </source>
</evidence>
<feature type="transmembrane region" description="Helical" evidence="1">
    <location>
        <begin position="30"/>
        <end position="52"/>
    </location>
</feature>
<keyword evidence="1" id="KW-1133">Transmembrane helix</keyword>
<keyword evidence="1" id="KW-0472">Membrane</keyword>
<protein>
    <submittedName>
        <fullName evidence="2">Uncharacterized protein</fullName>
    </submittedName>
</protein>
<evidence type="ECO:0000256" key="1">
    <source>
        <dbReference type="SAM" id="Phobius"/>
    </source>
</evidence>